<dbReference type="Gene3D" id="3.20.20.70">
    <property type="entry name" value="Aldolase class I"/>
    <property type="match status" value="1"/>
</dbReference>
<evidence type="ECO:0008006" key="7">
    <source>
        <dbReference type="Google" id="ProtNLM"/>
    </source>
</evidence>
<keyword evidence="2 3" id="KW-0456">Lyase</keyword>
<dbReference type="Proteomes" id="UP000272503">
    <property type="component" value="Unassembled WGS sequence"/>
</dbReference>
<organism evidence="5 6">
    <name type="scientific">Mycetocola tolaasinivorans</name>
    <dbReference type="NCBI Taxonomy" id="76635"/>
    <lineage>
        <taxon>Bacteria</taxon>
        <taxon>Bacillati</taxon>
        <taxon>Actinomycetota</taxon>
        <taxon>Actinomycetes</taxon>
        <taxon>Micrococcales</taxon>
        <taxon>Microbacteriaceae</taxon>
        <taxon>Mycetocola</taxon>
    </lineage>
</organism>
<gene>
    <name evidence="5" type="ORF">D9V32_11290</name>
</gene>
<comment type="caution">
    <text evidence="5">The sequence shown here is derived from an EMBL/GenBank/DDBJ whole genome shotgun (WGS) entry which is preliminary data.</text>
</comment>
<evidence type="ECO:0000256" key="4">
    <source>
        <dbReference type="PIRSR" id="PIRSR001365-1"/>
    </source>
</evidence>
<dbReference type="PANTHER" id="PTHR12128">
    <property type="entry name" value="DIHYDRODIPICOLINATE SYNTHASE"/>
    <property type="match status" value="1"/>
</dbReference>
<name>A0A3L7A6K6_9MICO</name>
<dbReference type="PIRSF" id="PIRSF001365">
    <property type="entry name" value="DHDPS"/>
    <property type="match status" value="1"/>
</dbReference>
<dbReference type="RefSeq" id="WP_121649006.1">
    <property type="nucleotide sequence ID" value="NZ_RCUX01000008.1"/>
</dbReference>
<protein>
    <recommendedName>
        <fullName evidence="7">Dihydrodipicolinate synthase family protein</fullName>
    </recommendedName>
</protein>
<dbReference type="InterPro" id="IPR013785">
    <property type="entry name" value="Aldolase_TIM"/>
</dbReference>
<comment type="similarity">
    <text evidence="1 3">Belongs to the DapA family.</text>
</comment>
<dbReference type="Pfam" id="PF00701">
    <property type="entry name" value="DHDPS"/>
    <property type="match status" value="1"/>
</dbReference>
<dbReference type="SUPFAM" id="SSF51569">
    <property type="entry name" value="Aldolase"/>
    <property type="match status" value="1"/>
</dbReference>
<keyword evidence="6" id="KW-1185">Reference proteome</keyword>
<evidence type="ECO:0000256" key="1">
    <source>
        <dbReference type="ARBA" id="ARBA00007592"/>
    </source>
</evidence>
<proteinExistence type="inferred from homology"/>
<feature type="active site" description="Schiff-base intermediate with substrate" evidence="4">
    <location>
        <position position="171"/>
    </location>
</feature>
<reference evidence="5 6" key="1">
    <citation type="submission" date="2018-10" db="EMBL/GenBank/DDBJ databases">
        <authorList>
            <person name="Li J."/>
        </authorList>
    </citation>
    <scope>NUCLEOTIDE SEQUENCE [LARGE SCALE GENOMIC DNA]</scope>
    <source>
        <strain evidence="5 6">IF 016277</strain>
    </source>
</reference>
<evidence type="ECO:0000256" key="3">
    <source>
        <dbReference type="PIRNR" id="PIRNR001365"/>
    </source>
</evidence>
<dbReference type="PANTHER" id="PTHR12128:SF66">
    <property type="entry name" value="4-HYDROXY-2-OXOGLUTARATE ALDOLASE, MITOCHONDRIAL"/>
    <property type="match status" value="1"/>
</dbReference>
<dbReference type="CDD" id="cd00408">
    <property type="entry name" value="DHDPS-like"/>
    <property type="match status" value="1"/>
</dbReference>
<feature type="active site" description="Proton donor/acceptor" evidence="4">
    <location>
        <position position="143"/>
    </location>
</feature>
<dbReference type="SMART" id="SM01130">
    <property type="entry name" value="DHDPS"/>
    <property type="match status" value="1"/>
</dbReference>
<dbReference type="GO" id="GO:0008840">
    <property type="term" value="F:4-hydroxy-tetrahydrodipicolinate synthase activity"/>
    <property type="evidence" value="ECO:0007669"/>
    <property type="project" value="TreeGrafter"/>
</dbReference>
<dbReference type="InterPro" id="IPR002220">
    <property type="entry name" value="DapA-like"/>
</dbReference>
<evidence type="ECO:0000256" key="2">
    <source>
        <dbReference type="ARBA" id="ARBA00023239"/>
    </source>
</evidence>
<accession>A0A3L7A6K6</accession>
<evidence type="ECO:0000313" key="6">
    <source>
        <dbReference type="Proteomes" id="UP000272503"/>
    </source>
</evidence>
<dbReference type="AlphaFoldDB" id="A0A3L7A6K6"/>
<dbReference type="OrthoDB" id="9778880at2"/>
<dbReference type="EMBL" id="RCUX01000008">
    <property type="protein sequence ID" value="RLP75002.1"/>
    <property type="molecule type" value="Genomic_DNA"/>
</dbReference>
<evidence type="ECO:0000313" key="5">
    <source>
        <dbReference type="EMBL" id="RLP75002.1"/>
    </source>
</evidence>
<sequence length="308" mass="33521">MTSNKLMTNAVWPVMLTPMNADRTIDWAGVDRVTDWYINAGCEGLFTNSRSSEVEFLTPDERVELVRRVVARADGRAAVVATGTFGQSAAEEITSIKKVHDAGADAVVILTNHLGEPGASEAEWSGQLETIVEGTGDIKLGFYECPTPWKRLIPANVYGWAAHTGRFVFHKDVSHSVPDMTRKLEASAGTPLRLYNGQISSVIESMALGGRGHSGYASSLYPELVVWLCAQNGADNEQTRLVQRLLTVAERMINVNYPSSAKQLLAQRTGMPITAASRMPGAYPLDDHGFAPLQNMTELIESLDLTLA</sequence>